<comment type="similarity">
    <text evidence="3 10">Belongs to the PEPCase type 1 family.</text>
</comment>
<comment type="caution">
    <text evidence="13">The sequence shown here is derived from an EMBL/GenBank/DDBJ whole genome shotgun (WGS) entry which is preliminary data.</text>
</comment>
<comment type="cofactor">
    <cofactor evidence="1 10">
        <name>Mg(2+)</name>
        <dbReference type="ChEBI" id="CHEBI:18420"/>
    </cofactor>
</comment>
<sequence length="868" mass="98292">MLGELLGQSIQKYPGQACYELIEEIRAAAKADRRQESGSGQRLVSLLRKLSDDELLPVTRAFNQFLNLANLAEQYHGIRRKRGHQSDLMVESLSDVFGRLSEGGISPEELHRRVADLRIEFVLTAHPTEVTRRTLIMKYDEMSDCLGKLDHDDLMPAERDEIISRISQLITEAWHTDEIRHERPTAVDEAKWGFAVIENSLWQALPRFLRNLDTSLIDATGRGLPLDASPIRIASWMGGDRDGNPNVTHDVTREVFLLGRWMAADLYLRDIQSLRAELSMWQASDELREQVGDVREPYRQVLGALRERLIRTRDWAEASINGEVADATDILFENQDLTAPLELCYRSLVDCGLESIANGPLLDTLRRAHTFGLPLIRLDIRQEASRHADAVAEMVDYLGLGDYLSWSEKERQEFLIGELQGRRPLVPRNWEPSAPVKEVLATCDVVARQTPQALGSYVISMASKPSDVLSVILLLRESGMKFPMRVVPLFETLDDLRGAPESMAALYEVEWYREYCQGQQEVMIGYSDSSKDAGQLMAAWAQYQAQEQLTHVAHQYGVHLTLFHGRGGTVGRGGGPANRAILSQPPGSVNGSFRITEQGEMIRFKFGLPQLAIQSLTLYTTAVIEATLAPPPKPEDDWRETMDWLTERSLKAYRDVVRENPDFVPYFRQVTPEQALGKLALGSRPARRKATGGVESLRAIPWIFAWTQMRLMLPSWLGSDVALEEAARDHRFDVLRSMMNGWPFFRTYVDMLEMVLAKADLRIASYYEQTLLDDEELQALGADLRTRLQGCIQRLLELKQQDDLLEDEPVFAHSMRVRNPYTDPLHYLQAELLRRDRESEGKGEVPELVERALKVTMAGIAAGMRNTG</sequence>
<keyword evidence="14" id="KW-1185">Reference proteome</keyword>
<dbReference type="GO" id="GO:0000287">
    <property type="term" value="F:magnesium ion binding"/>
    <property type="evidence" value="ECO:0007669"/>
    <property type="project" value="UniProtKB-UniRule"/>
</dbReference>
<keyword evidence="6 10" id="KW-0460">Magnesium</keyword>
<feature type="active site" evidence="10 12">
    <location>
        <position position="531"/>
    </location>
</feature>
<protein>
    <recommendedName>
        <fullName evidence="5 10">Phosphoenolpyruvate carboxylase</fullName>
        <shortName evidence="10">PEPC</shortName>
        <shortName evidence="10">PEPCase</shortName>
        <ecNumber evidence="4 10">4.1.1.31</ecNumber>
    </recommendedName>
</protein>
<dbReference type="GO" id="GO:0005829">
    <property type="term" value="C:cytosol"/>
    <property type="evidence" value="ECO:0007669"/>
    <property type="project" value="TreeGrafter"/>
</dbReference>
<reference evidence="13 14" key="1">
    <citation type="submission" date="2012-12" db="EMBL/GenBank/DDBJ databases">
        <title>Genome assembly of Marinobacter sp. AK21.</title>
        <authorList>
            <person name="Khatri I."/>
            <person name="Kumar R."/>
            <person name="Vaidya B."/>
            <person name="Subramanian S."/>
            <person name="Pinnaka A."/>
        </authorList>
    </citation>
    <scope>NUCLEOTIDE SEQUENCE [LARGE SCALE GENOMIC DNA]</scope>
    <source>
        <strain evidence="13 14">AK21</strain>
    </source>
</reference>
<feature type="active site" evidence="10 11">
    <location>
        <position position="126"/>
    </location>
</feature>
<dbReference type="Proteomes" id="UP000035057">
    <property type="component" value="Unassembled WGS sequence"/>
</dbReference>
<dbReference type="PROSITE" id="PS00393">
    <property type="entry name" value="PEPCASE_2"/>
    <property type="match status" value="1"/>
</dbReference>
<dbReference type="SUPFAM" id="SSF51621">
    <property type="entry name" value="Phosphoenolpyruvate/pyruvate domain"/>
    <property type="match status" value="1"/>
</dbReference>
<name>A0A072N063_9GAMM</name>
<dbReference type="GO" id="GO:0008964">
    <property type="term" value="F:phosphoenolpyruvate carboxylase activity"/>
    <property type="evidence" value="ECO:0007669"/>
    <property type="project" value="UniProtKB-UniRule"/>
</dbReference>
<evidence type="ECO:0000313" key="13">
    <source>
        <dbReference type="EMBL" id="KEF31054.1"/>
    </source>
</evidence>
<evidence type="ECO:0000313" key="14">
    <source>
        <dbReference type="Proteomes" id="UP000035057"/>
    </source>
</evidence>
<keyword evidence="8 10" id="KW-0120">Carbon dioxide fixation</keyword>
<keyword evidence="7 10" id="KW-0456">Lyase</keyword>
<dbReference type="InterPro" id="IPR021135">
    <property type="entry name" value="PEP_COase"/>
</dbReference>
<gene>
    <name evidence="10" type="primary">ppc</name>
    <name evidence="13" type="ORF">D777_02207</name>
</gene>
<accession>A0A072N063</accession>
<evidence type="ECO:0000256" key="6">
    <source>
        <dbReference type="ARBA" id="ARBA00022842"/>
    </source>
</evidence>
<dbReference type="NCBIfam" id="NF000584">
    <property type="entry name" value="PRK00009.1"/>
    <property type="match status" value="1"/>
</dbReference>
<evidence type="ECO:0000256" key="2">
    <source>
        <dbReference type="ARBA" id="ARBA00003670"/>
    </source>
</evidence>
<dbReference type="GO" id="GO:0015977">
    <property type="term" value="P:carbon fixation"/>
    <property type="evidence" value="ECO:0007669"/>
    <property type="project" value="UniProtKB-UniRule"/>
</dbReference>
<organism evidence="13 14">
    <name type="scientific">Marinobacter nitratireducens</name>
    <dbReference type="NCBI Taxonomy" id="1137280"/>
    <lineage>
        <taxon>Bacteria</taxon>
        <taxon>Pseudomonadati</taxon>
        <taxon>Pseudomonadota</taxon>
        <taxon>Gammaproteobacteria</taxon>
        <taxon>Pseudomonadales</taxon>
        <taxon>Marinobacteraceae</taxon>
        <taxon>Marinobacter</taxon>
    </lineage>
</organism>
<dbReference type="PATRIC" id="fig|1137280.3.peg.2022"/>
<evidence type="ECO:0000256" key="3">
    <source>
        <dbReference type="ARBA" id="ARBA00008346"/>
    </source>
</evidence>
<dbReference type="Pfam" id="PF00311">
    <property type="entry name" value="PEPcase"/>
    <property type="match status" value="1"/>
</dbReference>
<dbReference type="EMBL" id="ANIE01000006">
    <property type="protein sequence ID" value="KEF31054.1"/>
    <property type="molecule type" value="Genomic_DNA"/>
</dbReference>
<dbReference type="AlphaFoldDB" id="A0A072N063"/>
<dbReference type="PANTHER" id="PTHR30523:SF6">
    <property type="entry name" value="PHOSPHOENOLPYRUVATE CARBOXYLASE"/>
    <property type="match status" value="1"/>
</dbReference>
<dbReference type="EC" id="4.1.1.31" evidence="4 10"/>
<comment type="catalytic activity">
    <reaction evidence="9 10">
        <text>oxaloacetate + phosphate = phosphoenolpyruvate + hydrogencarbonate</text>
        <dbReference type="Rhea" id="RHEA:28370"/>
        <dbReference type="ChEBI" id="CHEBI:16452"/>
        <dbReference type="ChEBI" id="CHEBI:17544"/>
        <dbReference type="ChEBI" id="CHEBI:43474"/>
        <dbReference type="ChEBI" id="CHEBI:58702"/>
        <dbReference type="EC" id="4.1.1.31"/>
    </reaction>
</comment>
<dbReference type="HAMAP" id="MF_00595">
    <property type="entry name" value="PEPcase_type1"/>
    <property type="match status" value="1"/>
</dbReference>
<dbReference type="InterPro" id="IPR033129">
    <property type="entry name" value="PEPCASE_His_AS"/>
</dbReference>
<keyword evidence="13" id="KW-0670">Pyruvate</keyword>
<evidence type="ECO:0000256" key="1">
    <source>
        <dbReference type="ARBA" id="ARBA00001946"/>
    </source>
</evidence>
<proteinExistence type="inferred from homology"/>
<evidence type="ECO:0000256" key="12">
    <source>
        <dbReference type="PROSITE-ProRule" id="PRU10112"/>
    </source>
</evidence>
<dbReference type="GO" id="GO:0006099">
    <property type="term" value="P:tricarboxylic acid cycle"/>
    <property type="evidence" value="ECO:0007669"/>
    <property type="project" value="InterPro"/>
</dbReference>
<evidence type="ECO:0000256" key="7">
    <source>
        <dbReference type="ARBA" id="ARBA00023239"/>
    </source>
</evidence>
<dbReference type="PROSITE" id="PS00781">
    <property type="entry name" value="PEPCASE_1"/>
    <property type="match status" value="1"/>
</dbReference>
<dbReference type="STRING" id="1137280.D777_02207"/>
<comment type="function">
    <text evidence="2 10">Forms oxaloacetate, a four-carbon dicarboxylic acid source for the tricarboxylic acid cycle.</text>
</comment>
<evidence type="ECO:0000256" key="10">
    <source>
        <dbReference type="HAMAP-Rule" id="MF_00595"/>
    </source>
</evidence>
<comment type="subunit">
    <text evidence="10">Homotetramer.</text>
</comment>
<dbReference type="PRINTS" id="PR00150">
    <property type="entry name" value="PEPCARBXLASE"/>
</dbReference>
<dbReference type="InterPro" id="IPR022805">
    <property type="entry name" value="PEP_COase_bac/pln-type"/>
</dbReference>
<evidence type="ECO:0000256" key="9">
    <source>
        <dbReference type="ARBA" id="ARBA00048995"/>
    </source>
</evidence>
<dbReference type="GO" id="GO:0006107">
    <property type="term" value="P:oxaloacetate metabolic process"/>
    <property type="evidence" value="ECO:0007669"/>
    <property type="project" value="UniProtKB-UniRule"/>
</dbReference>
<dbReference type="PANTHER" id="PTHR30523">
    <property type="entry name" value="PHOSPHOENOLPYRUVATE CARBOXYLASE"/>
    <property type="match status" value="1"/>
</dbReference>
<dbReference type="InterPro" id="IPR018129">
    <property type="entry name" value="PEP_COase_Lys_AS"/>
</dbReference>
<evidence type="ECO:0000256" key="5">
    <source>
        <dbReference type="ARBA" id="ARBA00022419"/>
    </source>
</evidence>
<dbReference type="Gene3D" id="1.20.1440.90">
    <property type="entry name" value="Phosphoenolpyruvate/pyruvate domain"/>
    <property type="match status" value="1"/>
</dbReference>
<evidence type="ECO:0000256" key="8">
    <source>
        <dbReference type="ARBA" id="ARBA00023300"/>
    </source>
</evidence>
<evidence type="ECO:0000256" key="11">
    <source>
        <dbReference type="PROSITE-ProRule" id="PRU10111"/>
    </source>
</evidence>
<dbReference type="InterPro" id="IPR015813">
    <property type="entry name" value="Pyrv/PenolPyrv_kinase-like_dom"/>
</dbReference>
<evidence type="ECO:0000256" key="4">
    <source>
        <dbReference type="ARBA" id="ARBA00012305"/>
    </source>
</evidence>